<reference evidence="2 3" key="1">
    <citation type="journal article" date="2021" name="Nat. Plants">
        <title>The Taxus genome provides insights into paclitaxel biosynthesis.</title>
        <authorList>
            <person name="Xiong X."/>
            <person name="Gou J."/>
            <person name="Liao Q."/>
            <person name="Li Y."/>
            <person name="Zhou Q."/>
            <person name="Bi G."/>
            <person name="Li C."/>
            <person name="Du R."/>
            <person name="Wang X."/>
            <person name="Sun T."/>
            <person name="Guo L."/>
            <person name="Liang H."/>
            <person name="Lu P."/>
            <person name="Wu Y."/>
            <person name="Zhang Z."/>
            <person name="Ro D.K."/>
            <person name="Shang Y."/>
            <person name="Huang S."/>
            <person name="Yan J."/>
        </authorList>
    </citation>
    <scope>NUCLEOTIDE SEQUENCE [LARGE SCALE GENOMIC DNA]</scope>
    <source>
        <strain evidence="2">Ta-2019</strain>
    </source>
</reference>
<dbReference type="AlphaFoldDB" id="A0AA38GIQ2"/>
<evidence type="ECO:0000313" key="2">
    <source>
        <dbReference type="EMBL" id="KAH9323997.1"/>
    </source>
</evidence>
<feature type="non-terminal residue" evidence="2">
    <location>
        <position position="99"/>
    </location>
</feature>
<accession>A0AA38GIQ2</accession>
<feature type="compositionally biased region" description="Low complexity" evidence="1">
    <location>
        <begin position="10"/>
        <end position="22"/>
    </location>
</feature>
<gene>
    <name evidence="2" type="ORF">KI387_044454</name>
</gene>
<feature type="region of interest" description="Disordered" evidence="1">
    <location>
        <begin position="1"/>
        <end position="23"/>
    </location>
</feature>
<comment type="caution">
    <text evidence="2">The sequence shown here is derived from an EMBL/GenBank/DDBJ whole genome shotgun (WGS) entry which is preliminary data.</text>
</comment>
<proteinExistence type="predicted"/>
<organism evidence="2 3">
    <name type="scientific">Taxus chinensis</name>
    <name type="common">Chinese yew</name>
    <name type="synonym">Taxus wallichiana var. chinensis</name>
    <dbReference type="NCBI Taxonomy" id="29808"/>
    <lineage>
        <taxon>Eukaryota</taxon>
        <taxon>Viridiplantae</taxon>
        <taxon>Streptophyta</taxon>
        <taxon>Embryophyta</taxon>
        <taxon>Tracheophyta</taxon>
        <taxon>Spermatophyta</taxon>
        <taxon>Pinopsida</taxon>
        <taxon>Pinidae</taxon>
        <taxon>Conifers II</taxon>
        <taxon>Cupressales</taxon>
        <taxon>Taxaceae</taxon>
        <taxon>Taxus</taxon>
    </lineage>
</organism>
<feature type="non-terminal residue" evidence="2">
    <location>
        <position position="1"/>
    </location>
</feature>
<keyword evidence="3" id="KW-1185">Reference proteome</keyword>
<name>A0AA38GIQ2_TAXCH</name>
<dbReference type="EMBL" id="JAHRHJ020000003">
    <property type="protein sequence ID" value="KAH9323997.1"/>
    <property type="molecule type" value="Genomic_DNA"/>
</dbReference>
<dbReference type="Proteomes" id="UP000824469">
    <property type="component" value="Unassembled WGS sequence"/>
</dbReference>
<evidence type="ECO:0000256" key="1">
    <source>
        <dbReference type="SAM" id="MobiDB-lite"/>
    </source>
</evidence>
<protein>
    <submittedName>
        <fullName evidence="2">Uncharacterized protein</fullName>
    </submittedName>
</protein>
<sequence length="99" mass="11190">SKSSIDEEPTTNPTSSLESSSSVNQCSQLIKPVSSIQPFIDKEQQPLLIDFSQNEGTIKLHDDIPLEDCKQGFFLELDTLAYWGKEVYPFCHNIDEEPK</sequence>
<evidence type="ECO:0000313" key="3">
    <source>
        <dbReference type="Proteomes" id="UP000824469"/>
    </source>
</evidence>